<gene>
    <name evidence="2" type="ORF">PSAL_008260</name>
</gene>
<reference evidence="2 3" key="1">
    <citation type="submission" date="2020-08" db="EMBL/GenBank/DDBJ databases">
        <title>Genome sequence of Rhodobacteraceae bacterium Lw-13e.</title>
        <authorList>
            <person name="Poehlein A."/>
            <person name="Wolter L."/>
            <person name="Daniel R."/>
            <person name="Brinkhoff T."/>
        </authorList>
    </citation>
    <scope>NUCLEOTIDE SEQUENCE [LARGE SCALE GENOMIC DNA]</scope>
    <source>
        <strain evidence="2 3">Lw-13e</strain>
    </source>
</reference>
<dbReference type="EMBL" id="CP060436">
    <property type="protein sequence ID" value="QPM89605.1"/>
    <property type="molecule type" value="Genomic_DNA"/>
</dbReference>
<keyword evidence="3" id="KW-1185">Reference proteome</keyword>
<evidence type="ECO:0000259" key="1">
    <source>
        <dbReference type="Pfam" id="PF06568"/>
    </source>
</evidence>
<organism evidence="2 3">
    <name type="scientific">Pseudooceanicola algae</name>
    <dbReference type="NCBI Taxonomy" id="1537215"/>
    <lineage>
        <taxon>Bacteria</taxon>
        <taxon>Pseudomonadati</taxon>
        <taxon>Pseudomonadota</taxon>
        <taxon>Alphaproteobacteria</taxon>
        <taxon>Rhodobacterales</taxon>
        <taxon>Paracoccaceae</taxon>
        <taxon>Pseudooceanicola</taxon>
    </lineage>
</organism>
<sequence>MTALSTNIPSTGIFSAIGKVLRSVTSAMQAQRAFTALNSLTDRELADIGMTRQDIPARVAEVLKKA</sequence>
<dbReference type="KEGG" id="palw:PSAL_008260"/>
<proteinExistence type="predicted"/>
<evidence type="ECO:0000313" key="2">
    <source>
        <dbReference type="EMBL" id="QPM89605.1"/>
    </source>
</evidence>
<protein>
    <recommendedName>
        <fullName evidence="1">YjiS-like domain-containing protein</fullName>
    </recommendedName>
</protein>
<dbReference type="Proteomes" id="UP000283786">
    <property type="component" value="Chromosome"/>
</dbReference>
<accession>A0A418SE21</accession>
<feature type="domain" description="YjiS-like" evidence="1">
    <location>
        <begin position="21"/>
        <end position="55"/>
    </location>
</feature>
<name>A0A418SE21_9RHOB</name>
<dbReference type="InterPro" id="IPR009506">
    <property type="entry name" value="YjiS-like"/>
</dbReference>
<dbReference type="OrthoDB" id="8116725at2"/>
<evidence type="ECO:0000313" key="3">
    <source>
        <dbReference type="Proteomes" id="UP000283786"/>
    </source>
</evidence>
<dbReference type="Pfam" id="PF06568">
    <property type="entry name" value="YjiS-like"/>
    <property type="match status" value="1"/>
</dbReference>
<dbReference type="AlphaFoldDB" id="A0A418SE21"/>
<dbReference type="RefSeq" id="WP_119840013.1">
    <property type="nucleotide sequence ID" value="NZ_CP060436.1"/>
</dbReference>